<proteinExistence type="predicted"/>
<dbReference type="EMBL" id="CM042057">
    <property type="protein sequence ID" value="KAI3693438.1"/>
    <property type="molecule type" value="Genomic_DNA"/>
</dbReference>
<sequence>MGFGASFIVSCVALCWLCSLRGIQSMDNSTLRSLDDIFQEYAENSLPRRPKTGVLYNASLPSNFTGIKVSIVRLRRGSFWAKGANYSSFRMPPRIFTEPYFTRLDIVYSDLGDESSHYYSVPNYTLVAPVVGFNIYGSRNSTGQIGNLTTPVTKLNLTLLGGPILVQFPKISLPHNGKPKCVRFYLNGTVEMTNMTIQAMCAVQDQGHFSIVIRTPPPIQHVPKENKKRVNKLWIWWAIGFGVGVIGLLLFGFIILMIIRIFRKRKIGKMEKESQRNEDLGTTNVGHSRMPTASVLRTQPAIENDYFP</sequence>
<comment type="caution">
    <text evidence="1">The sequence shown here is derived from an EMBL/GenBank/DDBJ whole genome shotgun (WGS) entry which is preliminary data.</text>
</comment>
<dbReference type="Proteomes" id="UP001055879">
    <property type="component" value="Linkage Group LG11"/>
</dbReference>
<keyword evidence="2" id="KW-1185">Reference proteome</keyword>
<accession>A0ACB8Z7W1</accession>
<protein>
    <submittedName>
        <fullName evidence="1">Uncharacterized protein</fullName>
    </submittedName>
</protein>
<organism evidence="1 2">
    <name type="scientific">Arctium lappa</name>
    <name type="common">Greater burdock</name>
    <name type="synonym">Lappa major</name>
    <dbReference type="NCBI Taxonomy" id="4217"/>
    <lineage>
        <taxon>Eukaryota</taxon>
        <taxon>Viridiplantae</taxon>
        <taxon>Streptophyta</taxon>
        <taxon>Embryophyta</taxon>
        <taxon>Tracheophyta</taxon>
        <taxon>Spermatophyta</taxon>
        <taxon>Magnoliopsida</taxon>
        <taxon>eudicotyledons</taxon>
        <taxon>Gunneridae</taxon>
        <taxon>Pentapetalae</taxon>
        <taxon>asterids</taxon>
        <taxon>campanulids</taxon>
        <taxon>Asterales</taxon>
        <taxon>Asteraceae</taxon>
        <taxon>Carduoideae</taxon>
        <taxon>Cardueae</taxon>
        <taxon>Arctiinae</taxon>
        <taxon>Arctium</taxon>
    </lineage>
</organism>
<gene>
    <name evidence="1" type="ORF">L6452_33273</name>
</gene>
<evidence type="ECO:0000313" key="1">
    <source>
        <dbReference type="EMBL" id="KAI3693438.1"/>
    </source>
</evidence>
<name>A0ACB8Z7W1_ARCLA</name>
<reference evidence="1 2" key="2">
    <citation type="journal article" date="2022" name="Mol. Ecol. Resour.">
        <title>The genomes of chicory, endive, great burdock and yacon provide insights into Asteraceae paleo-polyploidization history and plant inulin production.</title>
        <authorList>
            <person name="Fan W."/>
            <person name="Wang S."/>
            <person name="Wang H."/>
            <person name="Wang A."/>
            <person name="Jiang F."/>
            <person name="Liu H."/>
            <person name="Zhao H."/>
            <person name="Xu D."/>
            <person name="Zhang Y."/>
        </authorList>
    </citation>
    <scope>NUCLEOTIDE SEQUENCE [LARGE SCALE GENOMIC DNA]</scope>
    <source>
        <strain evidence="2">cv. Niubang</strain>
    </source>
</reference>
<reference evidence="2" key="1">
    <citation type="journal article" date="2022" name="Mol. Ecol. Resour.">
        <title>The genomes of chicory, endive, great burdock and yacon provide insights into Asteraceae palaeo-polyploidization history and plant inulin production.</title>
        <authorList>
            <person name="Fan W."/>
            <person name="Wang S."/>
            <person name="Wang H."/>
            <person name="Wang A."/>
            <person name="Jiang F."/>
            <person name="Liu H."/>
            <person name="Zhao H."/>
            <person name="Xu D."/>
            <person name="Zhang Y."/>
        </authorList>
    </citation>
    <scope>NUCLEOTIDE SEQUENCE [LARGE SCALE GENOMIC DNA]</scope>
    <source>
        <strain evidence="2">cv. Niubang</strain>
    </source>
</reference>
<evidence type="ECO:0000313" key="2">
    <source>
        <dbReference type="Proteomes" id="UP001055879"/>
    </source>
</evidence>